<feature type="transmembrane region" description="Helical" evidence="8">
    <location>
        <begin position="191"/>
        <end position="211"/>
    </location>
</feature>
<dbReference type="Pfam" id="PF02133">
    <property type="entry name" value="Transp_cyt_pur"/>
    <property type="match status" value="1"/>
</dbReference>
<keyword evidence="4 8" id="KW-0812">Transmembrane</keyword>
<feature type="transmembrane region" description="Helical" evidence="8">
    <location>
        <begin position="347"/>
        <end position="369"/>
    </location>
</feature>
<protein>
    <submittedName>
        <fullName evidence="9">Thiamine permease</fullName>
    </submittedName>
</protein>
<sequence>MNGSFAALRRMDIDMVAASAKPSDWSFERKGTEWVADEERRGKPRTLFWPWAGTSCNVLLVSFGPYVTALGLDWHLAALAAAIGAVLSFLLLALVSPAGQQGGAATMVAGRAAFGFHGNKVPTAISYLALVGWETFSAVLATLAARTVMRRLAPAADTRPLMVFTLLTVILVSTVLGIYGCHVILRIQKWFALTFTALTIVYIALTLPRISFATHGHGGLGTFAGGVLLIASLLGLSWVNCAADYTRYLPRETSKRALVGWVTFGGTAPAIVLMGFGTLLAAGDPDVAALAETDPISALSAHLPTWFLVPYLILALVGFVSGSTIGLYSSGLALQTLGVRMPRHYTVLIDAVLIACAGGYVVFAAPGFFAPFQAFLTTTAVVMAAWSGIFVVDLWQRRRVGYDRTALFSPVGGYGGVNRAGIGCLCVAVIVGFGLITSPDPHIGPLLGYLFTPAARASGLGSSNLGIFVALVLAALGYAALHRVRPVAEPPLGESRETEPVGVGA</sequence>
<dbReference type="GO" id="GO:0005886">
    <property type="term" value="C:plasma membrane"/>
    <property type="evidence" value="ECO:0007669"/>
    <property type="project" value="TreeGrafter"/>
</dbReference>
<evidence type="ECO:0000256" key="6">
    <source>
        <dbReference type="ARBA" id="ARBA00023136"/>
    </source>
</evidence>
<feature type="transmembrane region" description="Helical" evidence="8">
    <location>
        <begin position="303"/>
        <end position="327"/>
    </location>
</feature>
<evidence type="ECO:0000313" key="9">
    <source>
        <dbReference type="EMBL" id="NKY26193.1"/>
    </source>
</evidence>
<dbReference type="AlphaFoldDB" id="A0A7X6L1V5"/>
<dbReference type="Proteomes" id="UP000540698">
    <property type="component" value="Unassembled WGS sequence"/>
</dbReference>
<organism evidence="9 10">
    <name type="scientific">Nocardia gamkensis</name>
    <dbReference type="NCBI Taxonomy" id="352869"/>
    <lineage>
        <taxon>Bacteria</taxon>
        <taxon>Bacillati</taxon>
        <taxon>Actinomycetota</taxon>
        <taxon>Actinomycetes</taxon>
        <taxon>Mycobacteriales</taxon>
        <taxon>Nocardiaceae</taxon>
        <taxon>Nocardia</taxon>
    </lineage>
</organism>
<evidence type="ECO:0000256" key="4">
    <source>
        <dbReference type="ARBA" id="ARBA00022692"/>
    </source>
</evidence>
<comment type="subcellular location">
    <subcellularLocation>
        <location evidence="1">Membrane</location>
        <topology evidence="1">Multi-pass membrane protein</topology>
    </subcellularLocation>
</comment>
<evidence type="ECO:0000256" key="7">
    <source>
        <dbReference type="PIRNR" id="PIRNR002744"/>
    </source>
</evidence>
<dbReference type="GO" id="GO:0022857">
    <property type="term" value="F:transmembrane transporter activity"/>
    <property type="evidence" value="ECO:0007669"/>
    <property type="project" value="InterPro"/>
</dbReference>
<feature type="transmembrane region" description="Helical" evidence="8">
    <location>
        <begin position="161"/>
        <end position="179"/>
    </location>
</feature>
<evidence type="ECO:0000256" key="3">
    <source>
        <dbReference type="ARBA" id="ARBA00022448"/>
    </source>
</evidence>
<evidence type="ECO:0000313" key="10">
    <source>
        <dbReference type="Proteomes" id="UP000540698"/>
    </source>
</evidence>
<dbReference type="InterPro" id="IPR026030">
    <property type="entry name" value="Pur-cyt_permease_Fcy2/21/22"/>
</dbReference>
<name>A0A7X6L1V5_9NOCA</name>
<keyword evidence="3 7" id="KW-0813">Transport</keyword>
<feature type="transmembrane region" description="Helical" evidence="8">
    <location>
        <begin position="375"/>
        <end position="395"/>
    </location>
</feature>
<keyword evidence="6 7" id="KW-0472">Membrane</keyword>
<comment type="caution">
    <text evidence="9">The sequence shown here is derived from an EMBL/GenBank/DDBJ whole genome shotgun (WGS) entry which is preliminary data.</text>
</comment>
<dbReference type="PIRSF" id="PIRSF002744">
    <property type="entry name" value="Pur-cyt_permease"/>
    <property type="match status" value="1"/>
</dbReference>
<dbReference type="Gene3D" id="1.10.4160.10">
    <property type="entry name" value="Hydantoin permease"/>
    <property type="match status" value="1"/>
</dbReference>
<dbReference type="PANTHER" id="PTHR31806:SF1">
    <property type="entry name" value="PURINE-CYTOSINE PERMEASE FCY2-RELATED"/>
    <property type="match status" value="1"/>
</dbReference>
<keyword evidence="5 8" id="KW-1133">Transmembrane helix</keyword>
<gene>
    <name evidence="9" type="ORF">HGB38_08185</name>
</gene>
<feature type="transmembrane region" description="Helical" evidence="8">
    <location>
        <begin position="223"/>
        <end position="246"/>
    </location>
</feature>
<keyword evidence="10" id="KW-1185">Reference proteome</keyword>
<feature type="transmembrane region" description="Helical" evidence="8">
    <location>
        <begin position="416"/>
        <end position="437"/>
    </location>
</feature>
<feature type="transmembrane region" description="Helical" evidence="8">
    <location>
        <begin position="48"/>
        <end position="68"/>
    </location>
</feature>
<comment type="similarity">
    <text evidence="2 7">Belongs to the purine-cytosine permease (2.A.39) family.</text>
</comment>
<evidence type="ECO:0000256" key="8">
    <source>
        <dbReference type="SAM" id="Phobius"/>
    </source>
</evidence>
<feature type="transmembrane region" description="Helical" evidence="8">
    <location>
        <begin position="127"/>
        <end position="149"/>
    </location>
</feature>
<dbReference type="RefSeq" id="WP_157114012.1">
    <property type="nucleotide sequence ID" value="NZ_JAAXOS010000003.1"/>
</dbReference>
<evidence type="ECO:0000256" key="5">
    <source>
        <dbReference type="ARBA" id="ARBA00022989"/>
    </source>
</evidence>
<evidence type="ECO:0000256" key="1">
    <source>
        <dbReference type="ARBA" id="ARBA00004141"/>
    </source>
</evidence>
<proteinExistence type="inferred from homology"/>
<evidence type="ECO:0000256" key="2">
    <source>
        <dbReference type="ARBA" id="ARBA00008974"/>
    </source>
</evidence>
<accession>A0A7X6L1V5</accession>
<feature type="transmembrane region" description="Helical" evidence="8">
    <location>
        <begin position="258"/>
        <end position="283"/>
    </location>
</feature>
<feature type="transmembrane region" description="Helical" evidence="8">
    <location>
        <begin position="457"/>
        <end position="481"/>
    </location>
</feature>
<dbReference type="EMBL" id="JAAXOS010000003">
    <property type="protein sequence ID" value="NKY26193.1"/>
    <property type="molecule type" value="Genomic_DNA"/>
</dbReference>
<dbReference type="InterPro" id="IPR001248">
    <property type="entry name" value="Pur-cyt_permease"/>
</dbReference>
<dbReference type="PANTHER" id="PTHR31806">
    <property type="entry name" value="PURINE-CYTOSINE PERMEASE FCY2-RELATED"/>
    <property type="match status" value="1"/>
</dbReference>
<feature type="transmembrane region" description="Helical" evidence="8">
    <location>
        <begin position="74"/>
        <end position="95"/>
    </location>
</feature>
<reference evidence="9 10" key="1">
    <citation type="submission" date="2020-04" db="EMBL/GenBank/DDBJ databases">
        <title>MicrobeNet Type strains.</title>
        <authorList>
            <person name="Nicholson A.C."/>
        </authorList>
    </citation>
    <scope>NUCLEOTIDE SEQUENCE [LARGE SCALE GENOMIC DNA]</scope>
    <source>
        <strain evidence="9 10">DSM 44956</strain>
    </source>
</reference>